<dbReference type="EMBL" id="JACOOU010000001">
    <property type="protein sequence ID" value="MBC5670831.1"/>
    <property type="molecule type" value="Genomic_DNA"/>
</dbReference>
<keyword evidence="3" id="KW-1185">Reference proteome</keyword>
<organism evidence="2 3">
    <name type="scientific">Blautia celeris</name>
    <dbReference type="NCBI Taxonomy" id="2763026"/>
    <lineage>
        <taxon>Bacteria</taxon>
        <taxon>Bacillati</taxon>
        <taxon>Bacillota</taxon>
        <taxon>Clostridia</taxon>
        <taxon>Lachnospirales</taxon>
        <taxon>Lachnospiraceae</taxon>
        <taxon>Blautia</taxon>
    </lineage>
</organism>
<evidence type="ECO:0008006" key="4">
    <source>
        <dbReference type="Google" id="ProtNLM"/>
    </source>
</evidence>
<evidence type="ECO:0000313" key="3">
    <source>
        <dbReference type="Proteomes" id="UP000654573"/>
    </source>
</evidence>
<comment type="caution">
    <text evidence="2">The sequence shown here is derived from an EMBL/GenBank/DDBJ whole genome shotgun (WGS) entry which is preliminary data.</text>
</comment>
<keyword evidence="1" id="KW-0812">Transmembrane</keyword>
<accession>A0ABR7F8Q3</accession>
<reference evidence="2 3" key="1">
    <citation type="submission" date="2020-08" db="EMBL/GenBank/DDBJ databases">
        <title>Genome public.</title>
        <authorList>
            <person name="Liu C."/>
            <person name="Sun Q."/>
        </authorList>
    </citation>
    <scope>NUCLEOTIDE SEQUENCE [LARGE SCALE GENOMIC DNA]</scope>
    <source>
        <strain evidence="2 3">NSJ-34</strain>
    </source>
</reference>
<protein>
    <recommendedName>
        <fullName evidence="4">Phage abortive infection protein</fullName>
    </recommendedName>
</protein>
<proteinExistence type="predicted"/>
<gene>
    <name evidence="2" type="ORF">H8S76_01075</name>
</gene>
<name>A0ABR7F8Q3_9FIRM</name>
<feature type="transmembrane region" description="Helical" evidence="1">
    <location>
        <begin position="12"/>
        <end position="30"/>
    </location>
</feature>
<keyword evidence="1" id="KW-0472">Membrane</keyword>
<keyword evidence="1" id="KW-1133">Transmembrane helix</keyword>
<dbReference type="Proteomes" id="UP000654573">
    <property type="component" value="Unassembled WGS sequence"/>
</dbReference>
<sequence length="180" mass="21915">MTLKTEITVSDIFAGISLILVIIGGIFAYYQWRRNVSLKRASYINELTEKIRTDPLISGIIYWLDYGQSWYSNEFHSSGEMELKMDKTLSYFSYICYLRKQKIISNKEYKFFKYEIERILLNPEIQDYFYNLYHFSQKFKVPFTFQYLFEYGKKHKVFDKEFFNPTAYKTSLKYHKYLNF</sequence>
<evidence type="ECO:0000256" key="1">
    <source>
        <dbReference type="SAM" id="Phobius"/>
    </source>
</evidence>
<evidence type="ECO:0000313" key="2">
    <source>
        <dbReference type="EMBL" id="MBC5670831.1"/>
    </source>
</evidence>
<dbReference type="RefSeq" id="WP_054353266.1">
    <property type="nucleotide sequence ID" value="NZ_JACOOU010000001.1"/>
</dbReference>